<comment type="caution">
    <text evidence="2">The sequence shown here is derived from an EMBL/GenBank/DDBJ whole genome shotgun (WGS) entry which is preliminary data.</text>
</comment>
<dbReference type="Proteomes" id="UP001270362">
    <property type="component" value="Unassembled WGS sequence"/>
</dbReference>
<evidence type="ECO:0000256" key="1">
    <source>
        <dbReference type="SAM" id="MobiDB-lite"/>
    </source>
</evidence>
<accession>A0AAE1CA35</accession>
<feature type="region of interest" description="Disordered" evidence="1">
    <location>
        <begin position="191"/>
        <end position="227"/>
    </location>
</feature>
<evidence type="ECO:0000313" key="2">
    <source>
        <dbReference type="EMBL" id="KAK3685112.1"/>
    </source>
</evidence>
<feature type="non-terminal residue" evidence="2">
    <location>
        <position position="1"/>
    </location>
</feature>
<protein>
    <submittedName>
        <fullName evidence="2">Uncharacterized protein</fullName>
    </submittedName>
</protein>
<proteinExistence type="predicted"/>
<keyword evidence="3" id="KW-1185">Reference proteome</keyword>
<reference evidence="2" key="1">
    <citation type="journal article" date="2023" name="Mol. Phylogenet. Evol.">
        <title>Genome-scale phylogeny and comparative genomics of the fungal order Sordariales.</title>
        <authorList>
            <person name="Hensen N."/>
            <person name="Bonometti L."/>
            <person name="Westerberg I."/>
            <person name="Brannstrom I.O."/>
            <person name="Guillou S."/>
            <person name="Cros-Aarteil S."/>
            <person name="Calhoun S."/>
            <person name="Haridas S."/>
            <person name="Kuo A."/>
            <person name="Mondo S."/>
            <person name="Pangilinan J."/>
            <person name="Riley R."/>
            <person name="LaButti K."/>
            <person name="Andreopoulos B."/>
            <person name="Lipzen A."/>
            <person name="Chen C."/>
            <person name="Yan M."/>
            <person name="Daum C."/>
            <person name="Ng V."/>
            <person name="Clum A."/>
            <person name="Steindorff A."/>
            <person name="Ohm R.A."/>
            <person name="Martin F."/>
            <person name="Silar P."/>
            <person name="Natvig D.O."/>
            <person name="Lalanne C."/>
            <person name="Gautier V."/>
            <person name="Ament-Velasquez S.L."/>
            <person name="Kruys A."/>
            <person name="Hutchinson M.I."/>
            <person name="Powell A.J."/>
            <person name="Barry K."/>
            <person name="Miller A.N."/>
            <person name="Grigoriev I.V."/>
            <person name="Debuchy R."/>
            <person name="Gladieux P."/>
            <person name="Hiltunen Thoren M."/>
            <person name="Johannesson H."/>
        </authorList>
    </citation>
    <scope>NUCLEOTIDE SEQUENCE</scope>
    <source>
        <strain evidence="2">CBS 314.62</strain>
    </source>
</reference>
<gene>
    <name evidence="2" type="ORF">B0T22DRAFT_516940</name>
</gene>
<organism evidence="2 3">
    <name type="scientific">Podospora appendiculata</name>
    <dbReference type="NCBI Taxonomy" id="314037"/>
    <lineage>
        <taxon>Eukaryota</taxon>
        <taxon>Fungi</taxon>
        <taxon>Dikarya</taxon>
        <taxon>Ascomycota</taxon>
        <taxon>Pezizomycotina</taxon>
        <taxon>Sordariomycetes</taxon>
        <taxon>Sordariomycetidae</taxon>
        <taxon>Sordariales</taxon>
        <taxon>Podosporaceae</taxon>
        <taxon>Podospora</taxon>
    </lineage>
</organism>
<evidence type="ECO:0000313" key="3">
    <source>
        <dbReference type="Proteomes" id="UP001270362"/>
    </source>
</evidence>
<sequence>RSQLQQPPQQTPPPGHNNGQVPDNASKSNLKTPDWVKNLKSKNWNFTWQCCDCKFINTNTRPEIGCQRPRNLSAVVSVPNPPAQPDLPCQHRHGPCMQCRIQTTNKKMWVTGRFFTGYPDMVDLLKIKPAVAHGGSGPDIHQPSTTEGLAATRKRRMDDAEANTEQPYKMNKFPWSKAQSAEMWACIGGERQPSDIVESGKNLMPSGSQQEPEPADTDGKVEAEEQEVDLSTFFESSFFDLFEE</sequence>
<reference evidence="2" key="2">
    <citation type="submission" date="2023-06" db="EMBL/GenBank/DDBJ databases">
        <authorList>
            <consortium name="Lawrence Berkeley National Laboratory"/>
            <person name="Haridas S."/>
            <person name="Hensen N."/>
            <person name="Bonometti L."/>
            <person name="Westerberg I."/>
            <person name="Brannstrom I.O."/>
            <person name="Guillou S."/>
            <person name="Cros-Aarteil S."/>
            <person name="Calhoun S."/>
            <person name="Kuo A."/>
            <person name="Mondo S."/>
            <person name="Pangilinan J."/>
            <person name="Riley R."/>
            <person name="Labutti K."/>
            <person name="Andreopoulos B."/>
            <person name="Lipzen A."/>
            <person name="Chen C."/>
            <person name="Yanf M."/>
            <person name="Daum C."/>
            <person name="Ng V."/>
            <person name="Clum A."/>
            <person name="Steindorff A."/>
            <person name="Ohm R."/>
            <person name="Martin F."/>
            <person name="Silar P."/>
            <person name="Natvig D."/>
            <person name="Lalanne C."/>
            <person name="Gautier V."/>
            <person name="Ament-Velasquez S.L."/>
            <person name="Kruys A."/>
            <person name="Hutchinson M.I."/>
            <person name="Powell A.J."/>
            <person name="Barry K."/>
            <person name="Miller A.N."/>
            <person name="Grigoriev I.V."/>
            <person name="Debuchy R."/>
            <person name="Gladieux P."/>
            <person name="Thoren M.H."/>
            <person name="Johannesson H."/>
        </authorList>
    </citation>
    <scope>NUCLEOTIDE SEQUENCE</scope>
    <source>
        <strain evidence="2">CBS 314.62</strain>
    </source>
</reference>
<dbReference type="AlphaFoldDB" id="A0AAE1CA35"/>
<dbReference type="EMBL" id="JAULSO010000003">
    <property type="protein sequence ID" value="KAK3685112.1"/>
    <property type="molecule type" value="Genomic_DNA"/>
</dbReference>
<feature type="region of interest" description="Disordered" evidence="1">
    <location>
        <begin position="1"/>
        <end position="31"/>
    </location>
</feature>
<feature type="compositionally biased region" description="Polar residues" evidence="1">
    <location>
        <begin position="17"/>
        <end position="31"/>
    </location>
</feature>
<name>A0AAE1CA35_9PEZI</name>